<evidence type="ECO:0000256" key="7">
    <source>
        <dbReference type="ARBA" id="ARBA00023284"/>
    </source>
</evidence>
<reference evidence="13 14" key="1">
    <citation type="submission" date="2016-10" db="EMBL/GenBank/DDBJ databases">
        <authorList>
            <person name="de Groot N.N."/>
        </authorList>
    </citation>
    <scope>NUCLEOTIDE SEQUENCE [LARGE SCALE GENOMIC DNA]</scope>
    <source>
        <strain evidence="13 14">DSM 18684</strain>
    </source>
</reference>
<evidence type="ECO:0000256" key="2">
    <source>
        <dbReference type="ARBA" id="ARBA00013017"/>
    </source>
</evidence>
<dbReference type="Proteomes" id="UP000199666">
    <property type="component" value="Unassembled WGS sequence"/>
</dbReference>
<evidence type="ECO:0000313" key="14">
    <source>
        <dbReference type="Proteomes" id="UP000199666"/>
    </source>
</evidence>
<evidence type="ECO:0000256" key="9">
    <source>
        <dbReference type="ARBA" id="ARBA00038489"/>
    </source>
</evidence>
<evidence type="ECO:0000259" key="12">
    <source>
        <dbReference type="PROSITE" id="PS51352"/>
    </source>
</evidence>
<organism evidence="13 14">
    <name type="scientific">Pedobacter insulae</name>
    <dbReference type="NCBI Taxonomy" id="414048"/>
    <lineage>
        <taxon>Bacteria</taxon>
        <taxon>Pseudomonadati</taxon>
        <taxon>Bacteroidota</taxon>
        <taxon>Sphingobacteriia</taxon>
        <taxon>Sphingobacteriales</taxon>
        <taxon>Sphingobacteriaceae</taxon>
        <taxon>Pedobacter</taxon>
    </lineage>
</organism>
<dbReference type="EC" id="1.11.1.24" evidence="2"/>
<dbReference type="PROSITE" id="PS51352">
    <property type="entry name" value="THIOREDOXIN_2"/>
    <property type="match status" value="1"/>
</dbReference>
<dbReference type="GO" id="GO:0034599">
    <property type="term" value="P:cellular response to oxidative stress"/>
    <property type="evidence" value="ECO:0007669"/>
    <property type="project" value="TreeGrafter"/>
</dbReference>
<dbReference type="EMBL" id="FOPP01000006">
    <property type="protein sequence ID" value="SFH19989.1"/>
    <property type="molecule type" value="Genomic_DNA"/>
</dbReference>
<dbReference type="STRING" id="414048.SAMN04489864_106191"/>
<dbReference type="Pfam" id="PF00578">
    <property type="entry name" value="AhpC-TSA"/>
    <property type="match status" value="1"/>
</dbReference>
<dbReference type="CDD" id="cd02970">
    <property type="entry name" value="PRX_like2"/>
    <property type="match status" value="1"/>
</dbReference>
<keyword evidence="4" id="KW-0049">Antioxidant</keyword>
<evidence type="ECO:0000256" key="11">
    <source>
        <dbReference type="ARBA" id="ARBA00049091"/>
    </source>
</evidence>
<dbReference type="InterPro" id="IPR050924">
    <property type="entry name" value="Peroxiredoxin_BCP/PrxQ"/>
</dbReference>
<evidence type="ECO:0000256" key="10">
    <source>
        <dbReference type="ARBA" id="ARBA00042639"/>
    </source>
</evidence>
<name>A0A1I2Y3Q2_9SPHI</name>
<dbReference type="GO" id="GO:0005737">
    <property type="term" value="C:cytoplasm"/>
    <property type="evidence" value="ECO:0007669"/>
    <property type="project" value="TreeGrafter"/>
</dbReference>
<evidence type="ECO:0000256" key="4">
    <source>
        <dbReference type="ARBA" id="ARBA00022862"/>
    </source>
</evidence>
<dbReference type="GO" id="GO:0045454">
    <property type="term" value="P:cell redox homeostasis"/>
    <property type="evidence" value="ECO:0007669"/>
    <property type="project" value="TreeGrafter"/>
</dbReference>
<evidence type="ECO:0000256" key="8">
    <source>
        <dbReference type="ARBA" id="ARBA00032824"/>
    </source>
</evidence>
<dbReference type="InterPro" id="IPR036249">
    <property type="entry name" value="Thioredoxin-like_sf"/>
</dbReference>
<dbReference type="PANTHER" id="PTHR42801:SF7">
    <property type="entry name" value="SLL1159 PROTEIN"/>
    <property type="match status" value="1"/>
</dbReference>
<evidence type="ECO:0000256" key="3">
    <source>
        <dbReference type="ARBA" id="ARBA00022559"/>
    </source>
</evidence>
<evidence type="ECO:0000256" key="1">
    <source>
        <dbReference type="ARBA" id="ARBA00003330"/>
    </source>
</evidence>
<dbReference type="InterPro" id="IPR013766">
    <property type="entry name" value="Thioredoxin_domain"/>
</dbReference>
<keyword evidence="5" id="KW-0560">Oxidoreductase</keyword>
<protein>
    <recommendedName>
        <fullName evidence="2">thioredoxin-dependent peroxiredoxin</fullName>
        <ecNumber evidence="2">1.11.1.24</ecNumber>
    </recommendedName>
    <alternativeName>
        <fullName evidence="8">Thioredoxin peroxidase</fullName>
    </alternativeName>
    <alternativeName>
        <fullName evidence="10">Thioredoxin-dependent peroxiredoxin Bcp</fullName>
    </alternativeName>
</protein>
<dbReference type="GO" id="GO:0008379">
    <property type="term" value="F:thioredoxin peroxidase activity"/>
    <property type="evidence" value="ECO:0007669"/>
    <property type="project" value="TreeGrafter"/>
</dbReference>
<proteinExistence type="inferred from homology"/>
<comment type="function">
    <text evidence="1">Thiol-specific peroxidase that catalyzes the reduction of hydrogen peroxide and organic hydroperoxides to water and alcohols, respectively. Plays a role in cell protection against oxidative stress by detoxifying peroxides and as sensor of hydrogen peroxide-mediated signaling events.</text>
</comment>
<evidence type="ECO:0000256" key="6">
    <source>
        <dbReference type="ARBA" id="ARBA00023157"/>
    </source>
</evidence>
<sequence>MKNSYNRRSVFRKFLFALPVLGLFVLNDYSIVVAQPLPPNEKGLSKPNDTIKMIAGVPLKAEDISPLLAGEQIPVVKLPTSSGKMFDLNLSVSQTPTILVFYRGGWCPYCSKQLSGLQEIEKELKDLGYQLIAISTDSPENLSKTMDKGKLGYTLLSDADLKVAKDFGIAFKGPKSYDKFLPGTSGGKNVDKLLPVPSVFILNRKGRILFEYINPDITQRLSAPLMKAAAAAALRSEI</sequence>
<keyword evidence="6" id="KW-1015">Disulfide bond</keyword>
<gene>
    <name evidence="13" type="ORF">SAMN04489864_106191</name>
</gene>
<accession>A0A1I2Y3Q2</accession>
<dbReference type="SUPFAM" id="SSF52833">
    <property type="entry name" value="Thioredoxin-like"/>
    <property type="match status" value="1"/>
</dbReference>
<comment type="catalytic activity">
    <reaction evidence="11">
        <text>a hydroperoxide + [thioredoxin]-dithiol = an alcohol + [thioredoxin]-disulfide + H2O</text>
        <dbReference type="Rhea" id="RHEA:62620"/>
        <dbReference type="Rhea" id="RHEA-COMP:10698"/>
        <dbReference type="Rhea" id="RHEA-COMP:10700"/>
        <dbReference type="ChEBI" id="CHEBI:15377"/>
        <dbReference type="ChEBI" id="CHEBI:29950"/>
        <dbReference type="ChEBI" id="CHEBI:30879"/>
        <dbReference type="ChEBI" id="CHEBI:35924"/>
        <dbReference type="ChEBI" id="CHEBI:50058"/>
        <dbReference type="EC" id="1.11.1.24"/>
    </reaction>
</comment>
<comment type="similarity">
    <text evidence="9">Belongs to the peroxiredoxin family. BCP/PrxQ subfamily.</text>
</comment>
<dbReference type="RefSeq" id="WP_245768090.1">
    <property type="nucleotide sequence ID" value="NZ_FOPP01000006.1"/>
</dbReference>
<dbReference type="Gene3D" id="3.40.30.10">
    <property type="entry name" value="Glutaredoxin"/>
    <property type="match status" value="1"/>
</dbReference>
<keyword evidence="7" id="KW-0676">Redox-active center</keyword>
<dbReference type="AlphaFoldDB" id="A0A1I2Y3Q2"/>
<dbReference type="InterPro" id="IPR000866">
    <property type="entry name" value="AhpC/TSA"/>
</dbReference>
<keyword evidence="14" id="KW-1185">Reference proteome</keyword>
<feature type="domain" description="Thioredoxin" evidence="12">
    <location>
        <begin position="67"/>
        <end position="235"/>
    </location>
</feature>
<dbReference type="PANTHER" id="PTHR42801">
    <property type="entry name" value="THIOREDOXIN-DEPENDENT PEROXIDE REDUCTASE"/>
    <property type="match status" value="1"/>
</dbReference>
<keyword evidence="3" id="KW-0575">Peroxidase</keyword>
<evidence type="ECO:0000313" key="13">
    <source>
        <dbReference type="EMBL" id="SFH19989.1"/>
    </source>
</evidence>
<evidence type="ECO:0000256" key="5">
    <source>
        <dbReference type="ARBA" id="ARBA00023002"/>
    </source>
</evidence>